<sequence length="144" mass="16497">MLFREQKFYVLYDGHDHKDGVFTTYRDTDEEPGIYPYIRNYGEAVHKSFLTLEAAQNHHREAKETGVIGLLKRDAEVDDVYIVTKGIEPGVYTRRGLMMKNGLGYRGGEVQFSSGKASDARRVFSQWEAAGHVRQLSIHRPFAQ</sequence>
<protein>
    <recommendedName>
        <fullName evidence="1">Ribonuclease H1 N-terminal domain-containing protein</fullName>
    </recommendedName>
</protein>
<dbReference type="InterPro" id="IPR037056">
    <property type="entry name" value="RNase_H1_N_sf"/>
</dbReference>
<gene>
    <name evidence="2" type="ORF">BT96DRAFT_840806</name>
</gene>
<keyword evidence="3" id="KW-1185">Reference proteome</keyword>
<organism evidence="2 3">
    <name type="scientific">Gymnopus androsaceus JB14</name>
    <dbReference type="NCBI Taxonomy" id="1447944"/>
    <lineage>
        <taxon>Eukaryota</taxon>
        <taxon>Fungi</taxon>
        <taxon>Dikarya</taxon>
        <taxon>Basidiomycota</taxon>
        <taxon>Agaricomycotina</taxon>
        <taxon>Agaricomycetes</taxon>
        <taxon>Agaricomycetidae</taxon>
        <taxon>Agaricales</taxon>
        <taxon>Marasmiineae</taxon>
        <taxon>Omphalotaceae</taxon>
        <taxon>Gymnopus</taxon>
    </lineage>
</organism>
<dbReference type="OrthoDB" id="3037695at2759"/>
<evidence type="ECO:0000313" key="3">
    <source>
        <dbReference type="Proteomes" id="UP000799118"/>
    </source>
</evidence>
<name>A0A6A4GI77_9AGAR</name>
<reference evidence="2" key="1">
    <citation type="journal article" date="2019" name="Environ. Microbiol.">
        <title>Fungal ecological strategies reflected in gene transcription - a case study of two litter decomposers.</title>
        <authorList>
            <person name="Barbi F."/>
            <person name="Kohler A."/>
            <person name="Barry K."/>
            <person name="Baskaran P."/>
            <person name="Daum C."/>
            <person name="Fauchery L."/>
            <person name="Ihrmark K."/>
            <person name="Kuo A."/>
            <person name="LaButti K."/>
            <person name="Lipzen A."/>
            <person name="Morin E."/>
            <person name="Grigoriev I.V."/>
            <person name="Henrissat B."/>
            <person name="Lindahl B."/>
            <person name="Martin F."/>
        </authorList>
    </citation>
    <scope>NUCLEOTIDE SEQUENCE</scope>
    <source>
        <strain evidence="2">JB14</strain>
    </source>
</reference>
<accession>A0A6A4GI77</accession>
<dbReference type="Gene3D" id="3.40.970.10">
    <property type="entry name" value="Ribonuclease H1, N-terminal domain"/>
    <property type="match status" value="1"/>
</dbReference>
<feature type="domain" description="Ribonuclease H1 N-terminal" evidence="1">
    <location>
        <begin position="7"/>
        <end position="57"/>
    </location>
</feature>
<dbReference type="AlphaFoldDB" id="A0A6A4GI77"/>
<dbReference type="Pfam" id="PF01693">
    <property type="entry name" value="Cauli_VI"/>
    <property type="match status" value="1"/>
</dbReference>
<evidence type="ECO:0000259" key="1">
    <source>
        <dbReference type="Pfam" id="PF01693"/>
    </source>
</evidence>
<dbReference type="Proteomes" id="UP000799118">
    <property type="component" value="Unassembled WGS sequence"/>
</dbReference>
<dbReference type="EMBL" id="ML769996">
    <property type="protein sequence ID" value="KAE9385349.1"/>
    <property type="molecule type" value="Genomic_DNA"/>
</dbReference>
<evidence type="ECO:0000313" key="2">
    <source>
        <dbReference type="EMBL" id="KAE9385349.1"/>
    </source>
</evidence>
<dbReference type="InterPro" id="IPR011320">
    <property type="entry name" value="RNase_H1_N"/>
</dbReference>
<proteinExistence type="predicted"/>